<feature type="chain" id="PRO_5034201188" evidence="5">
    <location>
        <begin position="21"/>
        <end position="303"/>
    </location>
</feature>
<keyword evidence="7" id="KW-0675">Receptor</keyword>
<accession>A0A8D8BKN3</accession>
<dbReference type="PANTHER" id="PTHR24061">
    <property type="entry name" value="CALCIUM-SENSING RECEPTOR-RELATED"/>
    <property type="match status" value="1"/>
</dbReference>
<keyword evidence="2" id="KW-0812">Transmembrane</keyword>
<name>A0A8D8BKN3_CULPI</name>
<evidence type="ECO:0000256" key="5">
    <source>
        <dbReference type="SAM" id="SignalP"/>
    </source>
</evidence>
<dbReference type="GO" id="GO:0005886">
    <property type="term" value="C:plasma membrane"/>
    <property type="evidence" value="ECO:0007669"/>
    <property type="project" value="TreeGrafter"/>
</dbReference>
<keyword evidence="3" id="KW-1133">Transmembrane helix</keyword>
<dbReference type="GO" id="GO:0004930">
    <property type="term" value="F:G protein-coupled receptor activity"/>
    <property type="evidence" value="ECO:0007669"/>
    <property type="project" value="InterPro"/>
</dbReference>
<dbReference type="AlphaFoldDB" id="A0A8D8BKN3"/>
<dbReference type="EMBL" id="HBUE01076293">
    <property type="protein sequence ID" value="CAG6475210.1"/>
    <property type="molecule type" value="Transcribed_RNA"/>
</dbReference>
<dbReference type="Gene3D" id="3.40.50.2300">
    <property type="match status" value="1"/>
</dbReference>
<evidence type="ECO:0000256" key="2">
    <source>
        <dbReference type="ARBA" id="ARBA00022692"/>
    </source>
</evidence>
<reference evidence="7" key="1">
    <citation type="submission" date="2021-05" db="EMBL/GenBank/DDBJ databases">
        <authorList>
            <person name="Alioto T."/>
            <person name="Alioto T."/>
            <person name="Gomez Garrido J."/>
        </authorList>
    </citation>
    <scope>NUCLEOTIDE SEQUENCE</scope>
</reference>
<dbReference type="InterPro" id="IPR028082">
    <property type="entry name" value="Peripla_BP_I"/>
</dbReference>
<dbReference type="InterPro" id="IPR000068">
    <property type="entry name" value="GPCR_3_Ca_sens_rcpt-rel"/>
</dbReference>
<comment type="subcellular location">
    <subcellularLocation>
        <location evidence="1">Membrane</location>
    </subcellularLocation>
</comment>
<dbReference type="SUPFAM" id="SSF53822">
    <property type="entry name" value="Periplasmic binding protein-like I"/>
    <property type="match status" value="1"/>
</dbReference>
<dbReference type="PANTHER" id="PTHR24061:SF422">
    <property type="entry name" value="G-PROTEIN COUPLED RECEPTORS FAMILY 3 PROFILE DOMAIN-CONTAINING PROTEIN"/>
    <property type="match status" value="1"/>
</dbReference>
<evidence type="ECO:0000256" key="1">
    <source>
        <dbReference type="ARBA" id="ARBA00004370"/>
    </source>
</evidence>
<dbReference type="InterPro" id="IPR001828">
    <property type="entry name" value="ANF_lig-bd_rcpt"/>
</dbReference>
<feature type="domain" description="Receptor ligand binding region" evidence="6">
    <location>
        <begin position="64"/>
        <end position="222"/>
    </location>
</feature>
<protein>
    <submittedName>
        <fullName evidence="7">Glutamate [NMDA] receptor subunit 1</fullName>
    </submittedName>
</protein>
<evidence type="ECO:0000313" key="7">
    <source>
        <dbReference type="EMBL" id="CAG6475210.1"/>
    </source>
</evidence>
<sequence length="303" mass="34103">MKRMFSSMLLLLAISSSTQSQKLEYPSFFNIGGVLSNNDSETHFSMVIAVYSVVVSHEPTGDLSPAAVSYTNGFYQIPIIGISSRDAAFSDKNIHVSFLRTVPPYYHQADVWLEMLSHFGYTKVIIIHSSDTDGRAVLGRFQTTSQTNYDDIDVRATVESIIEFEPKLESFTENLIEMKTAQSRVYLLYANEEDSYVIFRDASQNNMTEAGHIWIVTEQALKANNTPIGVLGLKLNYANSENEHIRDAIYVLASAIKEMMAHNETITEAPKDCDDTGAIWESGSFPVLKKRRTYHQSRDTLKL</sequence>
<organism evidence="7">
    <name type="scientific">Culex pipiens</name>
    <name type="common">House mosquito</name>
    <dbReference type="NCBI Taxonomy" id="7175"/>
    <lineage>
        <taxon>Eukaryota</taxon>
        <taxon>Metazoa</taxon>
        <taxon>Ecdysozoa</taxon>
        <taxon>Arthropoda</taxon>
        <taxon>Hexapoda</taxon>
        <taxon>Insecta</taxon>
        <taxon>Pterygota</taxon>
        <taxon>Neoptera</taxon>
        <taxon>Endopterygota</taxon>
        <taxon>Diptera</taxon>
        <taxon>Nematocera</taxon>
        <taxon>Culicoidea</taxon>
        <taxon>Culicidae</taxon>
        <taxon>Culicinae</taxon>
        <taxon>Culicini</taxon>
        <taxon>Culex</taxon>
        <taxon>Culex</taxon>
    </lineage>
</organism>
<evidence type="ECO:0000259" key="6">
    <source>
        <dbReference type="Pfam" id="PF01094"/>
    </source>
</evidence>
<evidence type="ECO:0000256" key="4">
    <source>
        <dbReference type="ARBA" id="ARBA00023136"/>
    </source>
</evidence>
<dbReference type="Pfam" id="PF01094">
    <property type="entry name" value="ANF_receptor"/>
    <property type="match status" value="1"/>
</dbReference>
<keyword evidence="4" id="KW-0472">Membrane</keyword>
<feature type="signal peptide" evidence="5">
    <location>
        <begin position="1"/>
        <end position="20"/>
    </location>
</feature>
<keyword evidence="5" id="KW-0732">Signal</keyword>
<proteinExistence type="predicted"/>
<evidence type="ECO:0000256" key="3">
    <source>
        <dbReference type="ARBA" id="ARBA00022989"/>
    </source>
</evidence>